<evidence type="ECO:0000313" key="1">
    <source>
        <dbReference type="EMBL" id="CDQ93543.1"/>
    </source>
</evidence>
<gene>
    <name evidence="1" type="ORF">GSONMT00053638001</name>
</gene>
<dbReference type="EMBL" id="FR915422">
    <property type="protein sequence ID" value="CDQ93543.1"/>
    <property type="molecule type" value="Genomic_DNA"/>
</dbReference>
<evidence type="ECO:0008006" key="3">
    <source>
        <dbReference type="Google" id="ProtNLM"/>
    </source>
</evidence>
<accession>A0A060YNT8</accession>
<dbReference type="STRING" id="8022.A0A060YNT8"/>
<name>A0A060YNT8_ONCMY</name>
<proteinExistence type="predicted"/>
<reference evidence="1" key="2">
    <citation type="submission" date="2014-03" db="EMBL/GenBank/DDBJ databases">
        <authorList>
            <person name="Genoscope - CEA"/>
        </authorList>
    </citation>
    <scope>NUCLEOTIDE SEQUENCE</scope>
</reference>
<organism evidence="1 2">
    <name type="scientific">Oncorhynchus mykiss</name>
    <name type="common">Rainbow trout</name>
    <name type="synonym">Salmo gairdneri</name>
    <dbReference type="NCBI Taxonomy" id="8022"/>
    <lineage>
        <taxon>Eukaryota</taxon>
        <taxon>Metazoa</taxon>
        <taxon>Chordata</taxon>
        <taxon>Craniata</taxon>
        <taxon>Vertebrata</taxon>
        <taxon>Euteleostomi</taxon>
        <taxon>Actinopterygii</taxon>
        <taxon>Neopterygii</taxon>
        <taxon>Teleostei</taxon>
        <taxon>Protacanthopterygii</taxon>
        <taxon>Salmoniformes</taxon>
        <taxon>Salmonidae</taxon>
        <taxon>Salmoninae</taxon>
        <taxon>Oncorhynchus</taxon>
    </lineage>
</organism>
<evidence type="ECO:0000313" key="2">
    <source>
        <dbReference type="Proteomes" id="UP000193380"/>
    </source>
</evidence>
<dbReference type="AlphaFoldDB" id="A0A060YNT8"/>
<dbReference type="Proteomes" id="UP000193380">
    <property type="component" value="Unassembled WGS sequence"/>
</dbReference>
<protein>
    <recommendedName>
        <fullName evidence="3">DUF4371 domain-containing protein</fullName>
    </recommendedName>
</protein>
<sequence>MECSASCDETANGIHQALMNCLEKHELDIRHITAYAADYANVNFGKHHSVYQLLSSANNPIQKAHIAHIACKHACCQGILRQLF</sequence>
<dbReference type="PaxDb" id="8022-A0A060YNT8"/>
<reference evidence="1" key="1">
    <citation type="journal article" date="2014" name="Nat. Commun.">
        <title>The rainbow trout genome provides novel insights into evolution after whole-genome duplication in vertebrates.</title>
        <authorList>
            <person name="Berthelot C."/>
            <person name="Brunet F."/>
            <person name="Chalopin D."/>
            <person name="Juanchich A."/>
            <person name="Bernard M."/>
            <person name="Noel B."/>
            <person name="Bento P."/>
            <person name="Da Silva C."/>
            <person name="Labadie K."/>
            <person name="Alberti A."/>
            <person name="Aury J.M."/>
            <person name="Louis A."/>
            <person name="Dehais P."/>
            <person name="Bardou P."/>
            <person name="Montfort J."/>
            <person name="Klopp C."/>
            <person name="Cabau C."/>
            <person name="Gaspin C."/>
            <person name="Thorgaard G.H."/>
            <person name="Boussaha M."/>
            <person name="Quillet E."/>
            <person name="Guyomard R."/>
            <person name="Galiana D."/>
            <person name="Bobe J."/>
            <person name="Volff J.N."/>
            <person name="Genet C."/>
            <person name="Wincker P."/>
            <person name="Jaillon O."/>
            <person name="Roest Crollius H."/>
            <person name="Guiguen Y."/>
        </authorList>
    </citation>
    <scope>NUCLEOTIDE SEQUENCE [LARGE SCALE GENOMIC DNA]</scope>
</reference>